<accession>A0ABP8FWH9</accession>
<feature type="domain" description="Outer membrane protein beta-barrel" evidence="1">
    <location>
        <begin position="1"/>
        <end position="180"/>
    </location>
</feature>
<organism evidence="2 3">
    <name type="scientific">Nibribacter koreensis</name>
    <dbReference type="NCBI Taxonomy" id="1084519"/>
    <lineage>
        <taxon>Bacteria</taxon>
        <taxon>Pseudomonadati</taxon>
        <taxon>Bacteroidota</taxon>
        <taxon>Cytophagia</taxon>
        <taxon>Cytophagales</taxon>
        <taxon>Hymenobacteraceae</taxon>
        <taxon>Nibribacter</taxon>
    </lineage>
</organism>
<proteinExistence type="predicted"/>
<comment type="caution">
    <text evidence="2">The sequence shown here is derived from an EMBL/GenBank/DDBJ whole genome shotgun (WGS) entry which is preliminary data.</text>
</comment>
<dbReference type="Proteomes" id="UP001501844">
    <property type="component" value="Unassembled WGS sequence"/>
</dbReference>
<dbReference type="Pfam" id="PF13568">
    <property type="entry name" value="OMP_b-brl_2"/>
    <property type="match status" value="1"/>
</dbReference>
<reference evidence="3" key="1">
    <citation type="journal article" date="2019" name="Int. J. Syst. Evol. Microbiol.">
        <title>The Global Catalogue of Microorganisms (GCM) 10K type strain sequencing project: providing services to taxonomists for standard genome sequencing and annotation.</title>
        <authorList>
            <consortium name="The Broad Institute Genomics Platform"/>
            <consortium name="The Broad Institute Genome Sequencing Center for Infectious Disease"/>
            <person name="Wu L."/>
            <person name="Ma J."/>
        </authorList>
    </citation>
    <scope>NUCLEOTIDE SEQUENCE [LARGE SCALE GENOMIC DNA]</scope>
    <source>
        <strain evidence="3">JCM 17917</strain>
    </source>
</reference>
<name>A0ABP8FWH9_9BACT</name>
<evidence type="ECO:0000313" key="3">
    <source>
        <dbReference type="Proteomes" id="UP001501844"/>
    </source>
</evidence>
<dbReference type="InterPro" id="IPR025665">
    <property type="entry name" value="Beta-barrel_OMP_2"/>
</dbReference>
<sequence>MAQQTPGTLQLGLVAGPSHVFFDRDDVPYGNVTISSDIRWSAGLSSKYQLNKFFLKVDLLYENKGYGAHAILPYNGRQTQEEINQKKHFHYLTLPLLLGVDILQSGIFLNAGPYIGRLLSQITFESSSEAEKQTARRNETMGWEKFDYGISGGIGYYKEITPILNVSAEIRHNRGLYDIYNWGNYNPNSTSLLLGLHYTLATK</sequence>
<protein>
    <recommendedName>
        <fullName evidence="1">Outer membrane protein beta-barrel domain-containing protein</fullName>
    </recommendedName>
</protein>
<evidence type="ECO:0000313" key="2">
    <source>
        <dbReference type="EMBL" id="GAA4312443.1"/>
    </source>
</evidence>
<dbReference type="EMBL" id="BAABGX010000003">
    <property type="protein sequence ID" value="GAA4312443.1"/>
    <property type="molecule type" value="Genomic_DNA"/>
</dbReference>
<evidence type="ECO:0000259" key="1">
    <source>
        <dbReference type="Pfam" id="PF13568"/>
    </source>
</evidence>
<keyword evidence="3" id="KW-1185">Reference proteome</keyword>
<gene>
    <name evidence="2" type="ORF">GCM10023183_31500</name>
</gene>